<accession>A0ABN7NEX7</accession>
<proteinExistence type="predicted"/>
<dbReference type="Proteomes" id="UP001153148">
    <property type="component" value="Unassembled WGS sequence"/>
</dbReference>
<protein>
    <recommendedName>
        <fullName evidence="1">Inhibitor of growth protein N-terminal histone-binding domain-containing protein</fullName>
    </recommendedName>
</protein>
<feature type="domain" description="Inhibitor of growth protein N-terminal histone-binding" evidence="1">
    <location>
        <begin position="22"/>
        <end position="57"/>
    </location>
</feature>
<evidence type="ECO:0000313" key="2">
    <source>
        <dbReference type="EMBL" id="CAG2053404.1"/>
    </source>
</evidence>
<dbReference type="Gene3D" id="6.10.140.1740">
    <property type="match status" value="1"/>
</dbReference>
<comment type="caution">
    <text evidence="2">The sequence shown here is derived from an EMBL/GenBank/DDBJ whole genome shotgun (WGS) entry which is preliminary data.</text>
</comment>
<name>A0ABN7NEX7_TIMPD</name>
<reference evidence="2" key="1">
    <citation type="submission" date="2021-03" db="EMBL/GenBank/DDBJ databases">
        <authorList>
            <person name="Tran Van P."/>
        </authorList>
    </citation>
    <scope>NUCLEOTIDE SEQUENCE</scope>
</reference>
<sequence>MINMSVMLNQAAVEALYSATFMENYLDCVESLPDDLQRYFTRMRELDVSYQGWPRLATSDSDRFQNAFMSVFRSQRQIRSPLFLMEVATLAFVSQLVARTLDTCLSVIQPQNLDMFQRIVGAILRTVLKRKIHTITYVNFSLQYSPEDGADDALKHVEILGLNHTQLNKEQGNSNTTQDKNRIQFN</sequence>
<evidence type="ECO:0000259" key="1">
    <source>
        <dbReference type="Pfam" id="PF12998"/>
    </source>
</evidence>
<keyword evidence="3" id="KW-1185">Reference proteome</keyword>
<gene>
    <name evidence="2" type="ORF">TPAB3V08_LOCUS461</name>
</gene>
<evidence type="ECO:0000313" key="3">
    <source>
        <dbReference type="Proteomes" id="UP001153148"/>
    </source>
</evidence>
<dbReference type="InterPro" id="IPR024610">
    <property type="entry name" value="ING_N_histone-binding"/>
</dbReference>
<dbReference type="Pfam" id="PF12998">
    <property type="entry name" value="ING"/>
    <property type="match status" value="1"/>
</dbReference>
<dbReference type="EMBL" id="CAJPIN010000361">
    <property type="protein sequence ID" value="CAG2053404.1"/>
    <property type="molecule type" value="Genomic_DNA"/>
</dbReference>
<organism evidence="2 3">
    <name type="scientific">Timema podura</name>
    <name type="common">Walking stick</name>
    <dbReference type="NCBI Taxonomy" id="61482"/>
    <lineage>
        <taxon>Eukaryota</taxon>
        <taxon>Metazoa</taxon>
        <taxon>Ecdysozoa</taxon>
        <taxon>Arthropoda</taxon>
        <taxon>Hexapoda</taxon>
        <taxon>Insecta</taxon>
        <taxon>Pterygota</taxon>
        <taxon>Neoptera</taxon>
        <taxon>Polyneoptera</taxon>
        <taxon>Phasmatodea</taxon>
        <taxon>Timematodea</taxon>
        <taxon>Timematoidea</taxon>
        <taxon>Timematidae</taxon>
        <taxon>Timema</taxon>
    </lineage>
</organism>